<dbReference type="InterPro" id="IPR036388">
    <property type="entry name" value="WH-like_DNA-bd_sf"/>
</dbReference>
<name>A0A177KEH9_9MICO</name>
<keyword evidence="1" id="KW-0597">Phosphoprotein</keyword>
<dbReference type="FunFam" id="1.10.10.10:FF:000157">
    <property type="entry name" value="Response regulator receiver"/>
    <property type="match status" value="1"/>
</dbReference>
<dbReference type="EMBL" id="LSTV01000001">
    <property type="protein sequence ID" value="OAH51534.1"/>
    <property type="molecule type" value="Genomic_DNA"/>
</dbReference>
<dbReference type="PANTHER" id="PTHR43228">
    <property type="entry name" value="TWO-COMPONENT RESPONSE REGULATOR"/>
    <property type="match status" value="1"/>
</dbReference>
<proteinExistence type="predicted"/>
<dbReference type="PROSITE" id="PS50110">
    <property type="entry name" value="RESPONSE_REGULATORY"/>
    <property type="match status" value="1"/>
</dbReference>
<comment type="caution">
    <text evidence="4">The sequence shown here is derived from an EMBL/GenBank/DDBJ whole genome shotgun (WGS) entry which is preliminary data.</text>
</comment>
<feature type="modified residue" description="4-aspartylphosphate" evidence="1">
    <location>
        <position position="68"/>
    </location>
</feature>
<dbReference type="PANTHER" id="PTHR43228:SF6">
    <property type="entry name" value="RESPONSE REGULATOR RECEIVER"/>
    <property type="match status" value="1"/>
</dbReference>
<dbReference type="InterPro" id="IPR005561">
    <property type="entry name" value="ANTAR"/>
</dbReference>
<dbReference type="RefSeq" id="WP_064002042.1">
    <property type="nucleotide sequence ID" value="NZ_JAMBOV010000003.1"/>
</dbReference>
<dbReference type="Pfam" id="PF03861">
    <property type="entry name" value="ANTAR"/>
    <property type="match status" value="1"/>
</dbReference>
<evidence type="ECO:0000313" key="4">
    <source>
        <dbReference type="EMBL" id="OAH51534.1"/>
    </source>
</evidence>
<protein>
    <submittedName>
        <fullName evidence="4">Transcriptional regulator</fullName>
    </submittedName>
</protein>
<feature type="domain" description="ANTAR" evidence="3">
    <location>
        <begin position="138"/>
        <end position="199"/>
    </location>
</feature>
<dbReference type="SMART" id="SM00448">
    <property type="entry name" value="REC"/>
    <property type="match status" value="1"/>
</dbReference>
<dbReference type="SMART" id="SM01012">
    <property type="entry name" value="ANTAR"/>
    <property type="match status" value="1"/>
</dbReference>
<accession>A0A177KEH9</accession>
<dbReference type="GO" id="GO:0003723">
    <property type="term" value="F:RNA binding"/>
    <property type="evidence" value="ECO:0007669"/>
    <property type="project" value="InterPro"/>
</dbReference>
<dbReference type="GO" id="GO:0000160">
    <property type="term" value="P:phosphorelay signal transduction system"/>
    <property type="evidence" value="ECO:0007669"/>
    <property type="project" value="InterPro"/>
</dbReference>
<dbReference type="InterPro" id="IPR001789">
    <property type="entry name" value="Sig_transdc_resp-reg_receiver"/>
</dbReference>
<dbReference type="PIRSF" id="PIRSF036382">
    <property type="entry name" value="RR_antiterm"/>
    <property type="match status" value="1"/>
</dbReference>
<dbReference type="Gene3D" id="3.40.50.2300">
    <property type="match status" value="1"/>
</dbReference>
<dbReference type="Gene3D" id="1.10.10.10">
    <property type="entry name" value="Winged helix-like DNA-binding domain superfamily/Winged helix DNA-binding domain"/>
    <property type="match status" value="1"/>
</dbReference>
<dbReference type="OrthoDB" id="9808843at2"/>
<dbReference type="InterPro" id="IPR008327">
    <property type="entry name" value="Sig_transdc_resp-reg_antiterm"/>
</dbReference>
<dbReference type="InterPro" id="IPR052048">
    <property type="entry name" value="ST_Response_Regulator"/>
</dbReference>
<dbReference type="Proteomes" id="UP000076998">
    <property type="component" value="Unassembled WGS sequence"/>
</dbReference>
<dbReference type="AlphaFoldDB" id="A0A177KEH9"/>
<sequence length="207" mass="22760">MTEQEPSTAPQAAPAPRRVVVAEDESLIRLDIVEILRDSGFDVVGEAGDGETAVQLATELRPDLVIMDVKMPILDGISAAEKLSKNHVAPVVLLTAFSQKELVERASEAGALAYVVKPFTPNDLLPAIEIALARYEQIITLEAEVADMVERFETRKLVDRAKGLLNEKMGLSEPEAFRWIQKASMDRRLTMQDVAKAIIEQLAPKKS</sequence>
<dbReference type="PROSITE" id="PS50921">
    <property type="entry name" value="ANTAR"/>
    <property type="match status" value="1"/>
</dbReference>
<evidence type="ECO:0000259" key="2">
    <source>
        <dbReference type="PROSITE" id="PS50110"/>
    </source>
</evidence>
<evidence type="ECO:0000313" key="5">
    <source>
        <dbReference type="Proteomes" id="UP000076998"/>
    </source>
</evidence>
<evidence type="ECO:0000256" key="1">
    <source>
        <dbReference type="PROSITE-ProRule" id="PRU00169"/>
    </source>
</evidence>
<dbReference type="InterPro" id="IPR011006">
    <property type="entry name" value="CheY-like_superfamily"/>
</dbReference>
<dbReference type="Pfam" id="PF00072">
    <property type="entry name" value="Response_reg"/>
    <property type="match status" value="1"/>
</dbReference>
<evidence type="ECO:0000259" key="3">
    <source>
        <dbReference type="PROSITE" id="PS50921"/>
    </source>
</evidence>
<dbReference type="SUPFAM" id="SSF52172">
    <property type="entry name" value="CheY-like"/>
    <property type="match status" value="1"/>
</dbReference>
<gene>
    <name evidence="4" type="ORF">AYL44_04620</name>
</gene>
<organism evidence="4 5">
    <name type="scientific">Microbacterium oleivorans</name>
    <dbReference type="NCBI Taxonomy" id="273677"/>
    <lineage>
        <taxon>Bacteria</taxon>
        <taxon>Bacillati</taxon>
        <taxon>Actinomycetota</taxon>
        <taxon>Actinomycetes</taxon>
        <taxon>Micrococcales</taxon>
        <taxon>Microbacteriaceae</taxon>
        <taxon>Microbacterium</taxon>
    </lineage>
</organism>
<reference evidence="4 5" key="1">
    <citation type="submission" date="2016-02" db="EMBL/GenBank/DDBJ databases">
        <authorList>
            <person name="Wen L."/>
            <person name="He K."/>
            <person name="Yang H."/>
        </authorList>
    </citation>
    <scope>NUCLEOTIDE SEQUENCE [LARGE SCALE GENOMIC DNA]</scope>
    <source>
        <strain evidence="4 5">CD11_3</strain>
    </source>
</reference>
<feature type="domain" description="Response regulatory" evidence="2">
    <location>
        <begin position="18"/>
        <end position="132"/>
    </location>
</feature>